<sequence length="93" mass="10319">MCPTRKFAPSPHVFCAFPPCKFCPSCNFFPVMPLTTQYRSSFPPPPVHGEDTCEGGSNKEPVHLDISPTLTKLQGFSQAKCGKVQWFESKTPL</sequence>
<keyword evidence="4" id="KW-1185">Reference proteome</keyword>
<dbReference type="AlphaFoldDB" id="A0A1A8YRX3"/>
<proteinExistence type="predicted"/>
<gene>
    <name evidence="2" type="ORF">POVWA1_027780</name>
    <name evidence="1" type="ORF">POVWA2_019110</name>
</gene>
<reference evidence="4" key="1">
    <citation type="submission" date="2016-05" db="EMBL/GenBank/DDBJ databases">
        <authorList>
            <person name="Naeem R."/>
        </authorList>
    </citation>
    <scope>NUCLEOTIDE SEQUENCE [LARGE SCALE GENOMIC DNA]</scope>
</reference>
<evidence type="ECO:0000313" key="2">
    <source>
        <dbReference type="EMBL" id="SBT35525.1"/>
    </source>
</evidence>
<organism evidence="1 3">
    <name type="scientific">Plasmodium ovale wallikeri</name>
    <dbReference type="NCBI Taxonomy" id="864142"/>
    <lineage>
        <taxon>Eukaryota</taxon>
        <taxon>Sar</taxon>
        <taxon>Alveolata</taxon>
        <taxon>Apicomplexa</taxon>
        <taxon>Aconoidasida</taxon>
        <taxon>Haemosporida</taxon>
        <taxon>Plasmodiidae</taxon>
        <taxon>Plasmodium</taxon>
        <taxon>Plasmodium (Plasmodium)</taxon>
    </lineage>
</organism>
<evidence type="ECO:0000313" key="4">
    <source>
        <dbReference type="Proteomes" id="UP000078555"/>
    </source>
</evidence>
<dbReference type="Proteomes" id="UP000078555">
    <property type="component" value="Unassembled WGS sequence"/>
</dbReference>
<name>A0A1A8YRX3_PLAOA</name>
<dbReference type="Proteomes" id="UP000078550">
    <property type="component" value="Unassembled WGS sequence"/>
</dbReference>
<dbReference type="EMBL" id="FLRD01000084">
    <property type="protein sequence ID" value="SBT35525.1"/>
    <property type="molecule type" value="Genomic_DNA"/>
</dbReference>
<protein>
    <submittedName>
        <fullName evidence="1">Uncharacterized protein</fullName>
    </submittedName>
</protein>
<reference evidence="3" key="3">
    <citation type="submission" date="2016-05" db="EMBL/GenBank/DDBJ databases">
        <authorList>
            <person name="Naeem Raeece"/>
        </authorList>
    </citation>
    <scope>NUCLEOTIDE SEQUENCE [LARGE SCALE GENOMIC DNA]</scope>
</reference>
<accession>A0A1A8YRX3</accession>
<dbReference type="EMBL" id="FLRE01000076">
    <property type="protein sequence ID" value="SBT34286.1"/>
    <property type="molecule type" value="Genomic_DNA"/>
</dbReference>
<evidence type="ECO:0000313" key="1">
    <source>
        <dbReference type="EMBL" id="SBT34286.1"/>
    </source>
</evidence>
<reference evidence="1" key="2">
    <citation type="submission" date="2016-05" db="EMBL/GenBank/DDBJ databases">
        <authorList>
            <person name="Lavstsen T."/>
            <person name="Jespersen J.S."/>
        </authorList>
    </citation>
    <scope>NUCLEOTIDE SEQUENCE [LARGE SCALE GENOMIC DNA]</scope>
</reference>
<evidence type="ECO:0000313" key="3">
    <source>
        <dbReference type="Proteomes" id="UP000078550"/>
    </source>
</evidence>